<keyword evidence="2" id="KW-0540">Nuclease</keyword>
<dbReference type="Proteomes" id="UP000317593">
    <property type="component" value="Unassembled WGS sequence"/>
</dbReference>
<dbReference type="GO" id="GO:0004519">
    <property type="term" value="F:endonuclease activity"/>
    <property type="evidence" value="ECO:0007669"/>
    <property type="project" value="UniProtKB-KW"/>
</dbReference>
<evidence type="ECO:0000313" key="2">
    <source>
        <dbReference type="EMBL" id="SMO76664.1"/>
    </source>
</evidence>
<gene>
    <name evidence="2" type="ORF">SAMN06265218_11258</name>
</gene>
<keyword evidence="3" id="KW-1185">Reference proteome</keyword>
<sequence>MVRDQDWGCSRPFGKSGFPLTVQALAEACRGFLYWGMFYTYIIYSKTRDQYYTGSTSVEVELRLKRHNEGWTRSTKAGIPWELKYYRSFSEKSEALKWEYAVKRQKSRAFIERLIASPENEIEG</sequence>
<accession>A0A521DY48</accession>
<keyword evidence="2" id="KW-0255">Endonuclease</keyword>
<reference evidence="2 3" key="1">
    <citation type="submission" date="2017-05" db="EMBL/GenBank/DDBJ databases">
        <authorList>
            <person name="Varghese N."/>
            <person name="Submissions S."/>
        </authorList>
    </citation>
    <scope>NUCLEOTIDE SEQUENCE [LARGE SCALE GENOMIC DNA]</scope>
    <source>
        <strain evidence="2 3">DSM 21194</strain>
    </source>
</reference>
<keyword evidence="2" id="KW-0378">Hydrolase</keyword>
<dbReference type="CDD" id="cd10449">
    <property type="entry name" value="GIY-YIG_SLX1_like"/>
    <property type="match status" value="1"/>
</dbReference>
<feature type="domain" description="GIY-YIG" evidence="1">
    <location>
        <begin position="36"/>
        <end position="113"/>
    </location>
</feature>
<dbReference type="SUPFAM" id="SSF82771">
    <property type="entry name" value="GIY-YIG endonuclease"/>
    <property type="match status" value="1"/>
</dbReference>
<protein>
    <submittedName>
        <fullName evidence="2">Predicted endonuclease, GIY-YIG superfamily</fullName>
    </submittedName>
</protein>
<evidence type="ECO:0000313" key="3">
    <source>
        <dbReference type="Proteomes" id="UP000317593"/>
    </source>
</evidence>
<evidence type="ECO:0000259" key="1">
    <source>
        <dbReference type="PROSITE" id="PS50164"/>
    </source>
</evidence>
<dbReference type="Gene3D" id="3.40.1440.10">
    <property type="entry name" value="GIY-YIG endonuclease"/>
    <property type="match status" value="1"/>
</dbReference>
<dbReference type="InterPro" id="IPR035901">
    <property type="entry name" value="GIY-YIG_endonuc_sf"/>
</dbReference>
<dbReference type="InterPro" id="IPR000305">
    <property type="entry name" value="GIY-YIG_endonuc"/>
</dbReference>
<dbReference type="AlphaFoldDB" id="A0A521DY48"/>
<organism evidence="2 3">
    <name type="scientific">Fodinibius sediminis</name>
    <dbReference type="NCBI Taxonomy" id="1214077"/>
    <lineage>
        <taxon>Bacteria</taxon>
        <taxon>Pseudomonadati</taxon>
        <taxon>Balneolota</taxon>
        <taxon>Balneolia</taxon>
        <taxon>Balneolales</taxon>
        <taxon>Balneolaceae</taxon>
        <taxon>Fodinibius</taxon>
    </lineage>
</organism>
<proteinExistence type="predicted"/>
<dbReference type="Pfam" id="PF01541">
    <property type="entry name" value="GIY-YIG"/>
    <property type="match status" value="1"/>
</dbReference>
<dbReference type="PROSITE" id="PS50164">
    <property type="entry name" value="GIY_YIG"/>
    <property type="match status" value="1"/>
</dbReference>
<name>A0A521DY48_9BACT</name>
<dbReference type="EMBL" id="FXTH01000012">
    <property type="protein sequence ID" value="SMO76664.1"/>
    <property type="molecule type" value="Genomic_DNA"/>
</dbReference>